<feature type="compositionally biased region" description="Basic and acidic residues" evidence="7">
    <location>
        <begin position="78"/>
        <end position="94"/>
    </location>
</feature>
<dbReference type="GO" id="GO:0046943">
    <property type="term" value="F:carboxylic acid transmembrane transporter activity"/>
    <property type="evidence" value="ECO:0007669"/>
    <property type="project" value="UniProtKB-ARBA"/>
</dbReference>
<feature type="transmembrane region" description="Helical" evidence="8">
    <location>
        <begin position="175"/>
        <end position="194"/>
    </location>
</feature>
<dbReference type="InterPro" id="IPR020846">
    <property type="entry name" value="MFS_dom"/>
</dbReference>
<dbReference type="CDD" id="cd17502">
    <property type="entry name" value="MFS_Azr1_MDR_like"/>
    <property type="match status" value="1"/>
</dbReference>
<dbReference type="PROSITE" id="PS50850">
    <property type="entry name" value="MFS"/>
    <property type="match status" value="1"/>
</dbReference>
<feature type="transmembrane region" description="Helical" evidence="8">
    <location>
        <begin position="233"/>
        <end position="255"/>
    </location>
</feature>
<feature type="transmembrane region" description="Helical" evidence="8">
    <location>
        <begin position="466"/>
        <end position="491"/>
    </location>
</feature>
<evidence type="ECO:0000256" key="2">
    <source>
        <dbReference type="ARBA" id="ARBA00008335"/>
    </source>
</evidence>
<feature type="transmembrane region" description="Helical" evidence="8">
    <location>
        <begin position="109"/>
        <end position="133"/>
    </location>
</feature>
<accession>A0A6A6NRE0</accession>
<evidence type="ECO:0000313" key="10">
    <source>
        <dbReference type="EMBL" id="KAF2454279.1"/>
    </source>
</evidence>
<evidence type="ECO:0000256" key="5">
    <source>
        <dbReference type="ARBA" id="ARBA00022989"/>
    </source>
</evidence>
<dbReference type="InterPro" id="IPR036259">
    <property type="entry name" value="MFS_trans_sf"/>
</dbReference>
<dbReference type="GO" id="GO:0012505">
    <property type="term" value="C:endomembrane system"/>
    <property type="evidence" value="ECO:0007669"/>
    <property type="project" value="UniProtKB-SubCell"/>
</dbReference>
<evidence type="ECO:0000256" key="3">
    <source>
        <dbReference type="ARBA" id="ARBA00022448"/>
    </source>
</evidence>
<organism evidence="10 11">
    <name type="scientific">Lineolata rhizophorae</name>
    <dbReference type="NCBI Taxonomy" id="578093"/>
    <lineage>
        <taxon>Eukaryota</taxon>
        <taxon>Fungi</taxon>
        <taxon>Dikarya</taxon>
        <taxon>Ascomycota</taxon>
        <taxon>Pezizomycotina</taxon>
        <taxon>Dothideomycetes</taxon>
        <taxon>Dothideomycetes incertae sedis</taxon>
        <taxon>Lineolatales</taxon>
        <taxon>Lineolataceae</taxon>
        <taxon>Lineolata</taxon>
    </lineage>
</organism>
<feature type="region of interest" description="Disordered" evidence="7">
    <location>
        <begin position="1"/>
        <end position="97"/>
    </location>
</feature>
<keyword evidence="11" id="KW-1185">Reference proteome</keyword>
<name>A0A6A6NRE0_9PEZI</name>
<evidence type="ECO:0000256" key="1">
    <source>
        <dbReference type="ARBA" id="ARBA00004127"/>
    </source>
</evidence>
<evidence type="ECO:0000256" key="4">
    <source>
        <dbReference type="ARBA" id="ARBA00022692"/>
    </source>
</evidence>
<reference evidence="10" key="1">
    <citation type="journal article" date="2020" name="Stud. Mycol.">
        <title>101 Dothideomycetes genomes: a test case for predicting lifestyles and emergence of pathogens.</title>
        <authorList>
            <person name="Haridas S."/>
            <person name="Albert R."/>
            <person name="Binder M."/>
            <person name="Bloem J."/>
            <person name="Labutti K."/>
            <person name="Salamov A."/>
            <person name="Andreopoulos B."/>
            <person name="Baker S."/>
            <person name="Barry K."/>
            <person name="Bills G."/>
            <person name="Bluhm B."/>
            <person name="Cannon C."/>
            <person name="Castanera R."/>
            <person name="Culley D."/>
            <person name="Daum C."/>
            <person name="Ezra D."/>
            <person name="Gonzalez J."/>
            <person name="Henrissat B."/>
            <person name="Kuo A."/>
            <person name="Liang C."/>
            <person name="Lipzen A."/>
            <person name="Lutzoni F."/>
            <person name="Magnuson J."/>
            <person name="Mondo S."/>
            <person name="Nolan M."/>
            <person name="Ohm R."/>
            <person name="Pangilinan J."/>
            <person name="Park H.-J."/>
            <person name="Ramirez L."/>
            <person name="Alfaro M."/>
            <person name="Sun H."/>
            <person name="Tritt A."/>
            <person name="Yoshinaga Y."/>
            <person name="Zwiers L.-H."/>
            <person name="Turgeon B."/>
            <person name="Goodwin S."/>
            <person name="Spatafora J."/>
            <person name="Crous P."/>
            <person name="Grigoriev I."/>
        </authorList>
    </citation>
    <scope>NUCLEOTIDE SEQUENCE</scope>
    <source>
        <strain evidence="10">ATCC 16933</strain>
    </source>
</reference>
<protein>
    <submittedName>
        <fullName evidence="10">Major facilitator superfamily protein</fullName>
    </submittedName>
</protein>
<evidence type="ECO:0000256" key="8">
    <source>
        <dbReference type="SAM" id="Phobius"/>
    </source>
</evidence>
<feature type="transmembrane region" description="Helical" evidence="8">
    <location>
        <begin position="370"/>
        <end position="394"/>
    </location>
</feature>
<feature type="transmembrane region" description="Helical" evidence="8">
    <location>
        <begin position="406"/>
        <end position="426"/>
    </location>
</feature>
<dbReference type="EMBL" id="MU001692">
    <property type="protein sequence ID" value="KAF2454279.1"/>
    <property type="molecule type" value="Genomic_DNA"/>
</dbReference>
<dbReference type="PANTHER" id="PTHR23501">
    <property type="entry name" value="MAJOR FACILITATOR SUPERFAMILY"/>
    <property type="match status" value="1"/>
</dbReference>
<dbReference type="Gene3D" id="1.20.1250.20">
    <property type="entry name" value="MFS general substrate transporter like domains"/>
    <property type="match status" value="1"/>
</dbReference>
<gene>
    <name evidence="10" type="ORF">BDY21DRAFT_374196</name>
</gene>
<feature type="compositionally biased region" description="Low complexity" evidence="7">
    <location>
        <begin position="15"/>
        <end position="27"/>
    </location>
</feature>
<dbReference type="InterPro" id="IPR011701">
    <property type="entry name" value="MFS"/>
</dbReference>
<dbReference type="AlphaFoldDB" id="A0A6A6NRE0"/>
<dbReference type="Gene3D" id="1.20.1720.10">
    <property type="entry name" value="Multidrug resistance protein D"/>
    <property type="match status" value="1"/>
</dbReference>
<feature type="transmembrane region" description="Helical" evidence="8">
    <location>
        <begin position="577"/>
        <end position="596"/>
    </location>
</feature>
<keyword evidence="5 8" id="KW-1133">Transmembrane helix</keyword>
<dbReference type="GO" id="GO:0015174">
    <property type="term" value="F:basic amino acid transmembrane transporter activity"/>
    <property type="evidence" value="ECO:0007669"/>
    <property type="project" value="TreeGrafter"/>
</dbReference>
<evidence type="ECO:0000313" key="11">
    <source>
        <dbReference type="Proteomes" id="UP000799766"/>
    </source>
</evidence>
<feature type="transmembrane region" description="Helical" evidence="8">
    <location>
        <begin position="302"/>
        <end position="319"/>
    </location>
</feature>
<comment type="similarity">
    <text evidence="2">Belongs to the major facilitator superfamily.</text>
</comment>
<proteinExistence type="inferred from homology"/>
<feature type="transmembrane region" description="Helical" evidence="8">
    <location>
        <begin position="331"/>
        <end position="349"/>
    </location>
</feature>
<dbReference type="FunFam" id="1.20.1720.10:FF:000013">
    <property type="entry name" value="Related to multidrug resistance proteins"/>
    <property type="match status" value="1"/>
</dbReference>
<feature type="transmembrane region" description="Helical" evidence="8">
    <location>
        <begin position="433"/>
        <end position="454"/>
    </location>
</feature>
<comment type="subcellular location">
    <subcellularLocation>
        <location evidence="1">Endomembrane system</location>
        <topology evidence="1">Multi-pass membrane protein</topology>
    </subcellularLocation>
</comment>
<dbReference type="Pfam" id="PF07690">
    <property type="entry name" value="MFS_1"/>
    <property type="match status" value="1"/>
</dbReference>
<keyword evidence="4 8" id="KW-0812">Transmembrane</keyword>
<dbReference type="OrthoDB" id="3437016at2759"/>
<feature type="transmembrane region" description="Helical" evidence="8">
    <location>
        <begin position="261"/>
        <end position="282"/>
    </location>
</feature>
<keyword evidence="6 8" id="KW-0472">Membrane</keyword>
<dbReference type="PANTHER" id="PTHR23501:SF84">
    <property type="entry name" value="VACUOLAR MEMBRANE AMINO ACID UPTAKE TRANSPORTER FNX2"/>
    <property type="match status" value="1"/>
</dbReference>
<feature type="domain" description="Major facilitator superfamily (MFS) profile" evidence="9">
    <location>
        <begin position="110"/>
        <end position="600"/>
    </location>
</feature>
<feature type="transmembrane region" description="Helical" evidence="8">
    <location>
        <begin position="200"/>
        <end position="221"/>
    </location>
</feature>
<sequence>MSPPHHQPHREDTKSSSSPTETSPLLSKQDHDPHVPHLPVDPGAGLAPEGADANGSYDYDEEAAVGSSNSTSGDDEEDGHRGDIDRTTSHDGRLRQYQGMPEVRKRLKYIVPALAIGVFLAAADQTIIVSSYGKIGTDLKALNKTSWIATAYFLTLTSFQPLYGKLSDIFSRKACLLFAYLVFGTGCLFCGLARNIGELIAARAFAGLGGGGMTTVVSILLSDVVPLRERGTWQGYINIVYAAGSGAGAPLGGILADSISWRWSFLLQFPLCLVAFVAVGLALNMPKKEDSHWREKLKRIDFVGALVLVAAVFALLLGLDRGSNVSWRDRYTLAALCTSVPLFAIFVFVEVKIAAEPFAPGHIIFERSLFACYLCNFFSFGGWLAAIFYIPLYFQAVDKLSATQAGVRLIPCIVAGVSGSLFGGFYMQRTGRYYWITVLTYSSLTVGMAIILLSSGAVPALRSTPAFLVGMCVCGFSNGVGVTTSLIGLIANAAHADQAVATACSYLFRSLGSVTGVSLSATVANQVLRTSLHGALESNGDAERIAEGVRQSLEFVKTLEPALRELVKECYARSTRAAFGLETAVVAGAAVSAWWVRERKLSHD</sequence>
<evidence type="ECO:0000259" key="9">
    <source>
        <dbReference type="PROSITE" id="PS50850"/>
    </source>
</evidence>
<dbReference type="Proteomes" id="UP000799766">
    <property type="component" value="Unassembled WGS sequence"/>
</dbReference>
<dbReference type="GO" id="GO:0000329">
    <property type="term" value="C:fungal-type vacuole membrane"/>
    <property type="evidence" value="ECO:0007669"/>
    <property type="project" value="TreeGrafter"/>
</dbReference>
<feature type="transmembrane region" description="Helical" evidence="8">
    <location>
        <begin position="145"/>
        <end position="163"/>
    </location>
</feature>
<keyword evidence="3" id="KW-0813">Transport</keyword>
<evidence type="ECO:0000256" key="7">
    <source>
        <dbReference type="SAM" id="MobiDB-lite"/>
    </source>
</evidence>
<dbReference type="SUPFAM" id="SSF103473">
    <property type="entry name" value="MFS general substrate transporter"/>
    <property type="match status" value="1"/>
</dbReference>
<evidence type="ECO:0000256" key="6">
    <source>
        <dbReference type="ARBA" id="ARBA00023136"/>
    </source>
</evidence>